<evidence type="ECO:0000313" key="3">
    <source>
        <dbReference type="EMBL" id="PWE29008.1"/>
    </source>
</evidence>
<proteinExistence type="predicted"/>
<accession>A0A2U2CAS4</accession>
<keyword evidence="4" id="KW-1185">Reference proteome</keyword>
<dbReference type="EMBL" id="QEYD01000005">
    <property type="protein sequence ID" value="PWE29008.1"/>
    <property type="molecule type" value="Genomic_DNA"/>
</dbReference>
<dbReference type="GeneID" id="94365089"/>
<keyword evidence="2" id="KW-1133">Transmembrane helix</keyword>
<feature type="transmembrane region" description="Helical" evidence="2">
    <location>
        <begin position="90"/>
        <end position="111"/>
    </location>
</feature>
<dbReference type="Proteomes" id="UP000244940">
    <property type="component" value="Unassembled WGS sequence"/>
</dbReference>
<comment type="caution">
    <text evidence="3">The sequence shown here is derived from an EMBL/GenBank/DDBJ whole genome shotgun (WGS) entry which is preliminary data.</text>
</comment>
<keyword evidence="2" id="KW-0472">Membrane</keyword>
<gene>
    <name evidence="3" type="ORF">C4N9_09325</name>
</gene>
<evidence type="ECO:0000313" key="4">
    <source>
        <dbReference type="Proteomes" id="UP000244940"/>
    </source>
</evidence>
<protein>
    <submittedName>
        <fullName evidence="3">Uncharacterized protein</fullName>
    </submittedName>
</protein>
<dbReference type="OrthoDB" id="9951405at2"/>
<name>A0A2U2CAS4_9RHOB</name>
<feature type="region of interest" description="Disordered" evidence="1">
    <location>
        <begin position="18"/>
        <end position="83"/>
    </location>
</feature>
<sequence>MSKYHPLDVRHPANREYRNRNFLLDAPSQTTQVHSRSRARADAARATAETDPVPRSTRRSAKPVAPWGSPVSGAGVPATRERSGSGLGGFLRSLFILVVILVIVGTQTNLLDDLIFQLRVWAYDLGLRGF</sequence>
<evidence type="ECO:0000256" key="1">
    <source>
        <dbReference type="SAM" id="MobiDB-lite"/>
    </source>
</evidence>
<dbReference type="RefSeq" id="WP_109533057.1">
    <property type="nucleotide sequence ID" value="NZ_QEYD01000005.1"/>
</dbReference>
<organism evidence="3 4">
    <name type="scientific">Pararhodobacter marinus</name>
    <dbReference type="NCBI Taxonomy" id="2184063"/>
    <lineage>
        <taxon>Bacteria</taxon>
        <taxon>Pseudomonadati</taxon>
        <taxon>Pseudomonadota</taxon>
        <taxon>Alphaproteobacteria</taxon>
        <taxon>Rhodobacterales</taxon>
        <taxon>Paracoccaceae</taxon>
        <taxon>Pararhodobacter</taxon>
    </lineage>
</organism>
<evidence type="ECO:0000256" key="2">
    <source>
        <dbReference type="SAM" id="Phobius"/>
    </source>
</evidence>
<dbReference type="AlphaFoldDB" id="A0A2U2CAS4"/>
<reference evidence="3 4" key="1">
    <citation type="submission" date="2018-05" db="EMBL/GenBank/DDBJ databases">
        <title>Pararhodobacter marina sp. nov., isolated from deep-sea water of the Indian Ocean.</title>
        <authorList>
            <person name="Lai Q.Sr."/>
            <person name="Liu X."/>
            <person name="Shao Z."/>
        </authorList>
    </citation>
    <scope>NUCLEOTIDE SEQUENCE [LARGE SCALE GENOMIC DNA]</scope>
    <source>
        <strain evidence="3 4">CIC4N-9</strain>
    </source>
</reference>
<keyword evidence="2" id="KW-0812">Transmembrane</keyword>